<protein>
    <submittedName>
        <fullName evidence="7">Lysosomal Pro-X carboxypeptidase</fullName>
    </submittedName>
</protein>
<feature type="signal peptide" evidence="6">
    <location>
        <begin position="1"/>
        <end position="27"/>
    </location>
</feature>
<evidence type="ECO:0000256" key="2">
    <source>
        <dbReference type="ARBA" id="ARBA00022670"/>
    </source>
</evidence>
<keyword evidence="2" id="KW-0645">Protease</keyword>
<sequence length="503" mass="57214">MATKSEPSILMLSLLIVVIFSSLPSLASRPSTPPSSSSKWAPRFLGRFAKPPKQNQQHQAQYRYETRYFSQRLDHFSFSDLPSFQQRYLISTEHWLGPERLGPIFFYCGNEGDIEWFAANTGFVWEIAPRFGAMVVFPEHRYYGESMPYASANEAYKNATTLAFLTAEQALADFSVLIRELKRNLSAEACPVVLFGGSYGGMLAAWMRLKYPHIAIGALSSSAPILQFEDIVPPETFYDIVSGAFKRESTSCFDTIKESWDVLKSEETVDRTLKKTEDLSEWLESAYNFLAMVNYPYSANFMMPLPGHPIREVCKKIDGSPEGTGTLERIFEGVSVYYNYTGGVDCFQLDDDPHGMDGWNWQACTEMVMPMSSSRDASMFPTYDYNYSSFQEECWKDFRVKPRPRWITVEFGGHDIKTSLKKFGSNIIFSNGLLDPWSGGSVLQNLSETIVALVTEEGAHHIDLRASSSEDPDWLLEQRAIEIKLIESWIHNYYQEKKAISNM</sequence>
<dbReference type="InterPro" id="IPR042269">
    <property type="entry name" value="Ser_carbopepase_S28_SKS"/>
</dbReference>
<dbReference type="GO" id="GO:0008239">
    <property type="term" value="F:dipeptidyl-peptidase activity"/>
    <property type="evidence" value="ECO:0007669"/>
    <property type="project" value="TreeGrafter"/>
</dbReference>
<evidence type="ECO:0000256" key="1">
    <source>
        <dbReference type="ARBA" id="ARBA00011079"/>
    </source>
</evidence>
<dbReference type="GO" id="GO:0004180">
    <property type="term" value="F:carboxypeptidase activity"/>
    <property type="evidence" value="ECO:0007669"/>
    <property type="project" value="UniProtKB-KW"/>
</dbReference>
<keyword evidence="8" id="KW-1185">Reference proteome</keyword>
<keyword evidence="7" id="KW-0121">Carboxypeptidase</keyword>
<dbReference type="AlphaFoldDB" id="A0A6A1UP69"/>
<dbReference type="GO" id="GO:0070008">
    <property type="term" value="F:serine-type exopeptidase activity"/>
    <property type="evidence" value="ECO:0007669"/>
    <property type="project" value="InterPro"/>
</dbReference>
<keyword evidence="4" id="KW-0378">Hydrolase</keyword>
<evidence type="ECO:0000313" key="7">
    <source>
        <dbReference type="EMBL" id="KAB1202013.1"/>
    </source>
</evidence>
<name>A0A6A1UP69_9ROSI</name>
<dbReference type="SUPFAM" id="SSF53474">
    <property type="entry name" value="alpha/beta-Hydrolases"/>
    <property type="match status" value="1"/>
</dbReference>
<dbReference type="FunFam" id="1.20.120.980:FF:000001">
    <property type="entry name" value="Dipeptidyl peptidase 7"/>
    <property type="match status" value="1"/>
</dbReference>
<comment type="similarity">
    <text evidence="1">Belongs to the peptidase S28 family.</text>
</comment>
<gene>
    <name evidence="7" type="ORF">CJ030_MR8G007617</name>
</gene>
<dbReference type="EMBL" id="RXIC02000026">
    <property type="protein sequence ID" value="KAB1202013.1"/>
    <property type="molecule type" value="Genomic_DNA"/>
</dbReference>
<organism evidence="7 8">
    <name type="scientific">Morella rubra</name>
    <name type="common">Chinese bayberry</name>
    <dbReference type="NCBI Taxonomy" id="262757"/>
    <lineage>
        <taxon>Eukaryota</taxon>
        <taxon>Viridiplantae</taxon>
        <taxon>Streptophyta</taxon>
        <taxon>Embryophyta</taxon>
        <taxon>Tracheophyta</taxon>
        <taxon>Spermatophyta</taxon>
        <taxon>Magnoliopsida</taxon>
        <taxon>eudicotyledons</taxon>
        <taxon>Gunneridae</taxon>
        <taxon>Pentapetalae</taxon>
        <taxon>rosids</taxon>
        <taxon>fabids</taxon>
        <taxon>Fagales</taxon>
        <taxon>Myricaceae</taxon>
        <taxon>Morella</taxon>
    </lineage>
</organism>
<dbReference type="Gene3D" id="3.40.50.1820">
    <property type="entry name" value="alpha/beta hydrolase"/>
    <property type="match status" value="1"/>
</dbReference>
<dbReference type="Proteomes" id="UP000516437">
    <property type="component" value="Chromosome 8"/>
</dbReference>
<evidence type="ECO:0000313" key="8">
    <source>
        <dbReference type="Proteomes" id="UP000516437"/>
    </source>
</evidence>
<dbReference type="Pfam" id="PF05577">
    <property type="entry name" value="Peptidase_S28"/>
    <property type="match status" value="1"/>
</dbReference>
<evidence type="ECO:0000256" key="5">
    <source>
        <dbReference type="ARBA" id="ARBA00023180"/>
    </source>
</evidence>
<comment type="caution">
    <text evidence="7">The sequence shown here is derived from an EMBL/GenBank/DDBJ whole genome shotgun (WGS) entry which is preliminary data.</text>
</comment>
<accession>A0A6A1UP69</accession>
<reference evidence="7 8" key="1">
    <citation type="journal article" date="2019" name="Plant Biotechnol. J.">
        <title>The red bayberry genome and genetic basis of sex determination.</title>
        <authorList>
            <person name="Jia H.M."/>
            <person name="Jia H.J."/>
            <person name="Cai Q.L."/>
            <person name="Wang Y."/>
            <person name="Zhao H.B."/>
            <person name="Yang W.F."/>
            <person name="Wang G.Y."/>
            <person name="Li Y.H."/>
            <person name="Zhan D.L."/>
            <person name="Shen Y.T."/>
            <person name="Niu Q.F."/>
            <person name="Chang L."/>
            <person name="Qiu J."/>
            <person name="Zhao L."/>
            <person name="Xie H.B."/>
            <person name="Fu W.Y."/>
            <person name="Jin J."/>
            <person name="Li X.W."/>
            <person name="Jiao Y."/>
            <person name="Zhou C.C."/>
            <person name="Tu T."/>
            <person name="Chai C.Y."/>
            <person name="Gao J.L."/>
            <person name="Fan L.J."/>
            <person name="van de Weg E."/>
            <person name="Wang J.Y."/>
            <person name="Gao Z.S."/>
        </authorList>
    </citation>
    <scope>NUCLEOTIDE SEQUENCE [LARGE SCALE GENOMIC DNA]</scope>
    <source>
        <tissue evidence="7">Leaves</tissue>
    </source>
</reference>
<proteinExistence type="inferred from homology"/>
<keyword evidence="3 6" id="KW-0732">Signal</keyword>
<dbReference type="GO" id="GO:0005773">
    <property type="term" value="C:vacuole"/>
    <property type="evidence" value="ECO:0007669"/>
    <property type="project" value="TreeGrafter"/>
</dbReference>
<keyword evidence="5" id="KW-0325">Glycoprotein</keyword>
<dbReference type="OrthoDB" id="2130629at2759"/>
<evidence type="ECO:0000256" key="4">
    <source>
        <dbReference type="ARBA" id="ARBA00022801"/>
    </source>
</evidence>
<dbReference type="InterPro" id="IPR008758">
    <property type="entry name" value="Peptidase_S28"/>
</dbReference>
<dbReference type="GO" id="GO:0006508">
    <property type="term" value="P:proteolysis"/>
    <property type="evidence" value="ECO:0007669"/>
    <property type="project" value="UniProtKB-KW"/>
</dbReference>
<dbReference type="PANTHER" id="PTHR11010:SF38">
    <property type="entry name" value="LYSOSOMAL PRO-X CARBOXYPEPTIDASE"/>
    <property type="match status" value="1"/>
</dbReference>
<evidence type="ECO:0000256" key="6">
    <source>
        <dbReference type="SAM" id="SignalP"/>
    </source>
</evidence>
<dbReference type="InterPro" id="IPR029058">
    <property type="entry name" value="AB_hydrolase_fold"/>
</dbReference>
<feature type="chain" id="PRO_5025367983" evidence="6">
    <location>
        <begin position="28"/>
        <end position="503"/>
    </location>
</feature>
<dbReference type="PANTHER" id="PTHR11010">
    <property type="entry name" value="PROTEASE S28 PRO-X CARBOXYPEPTIDASE-RELATED"/>
    <property type="match status" value="1"/>
</dbReference>
<evidence type="ECO:0000256" key="3">
    <source>
        <dbReference type="ARBA" id="ARBA00022729"/>
    </source>
</evidence>
<dbReference type="Gene3D" id="1.20.120.980">
    <property type="entry name" value="Serine carboxypeptidase S28, SKS domain"/>
    <property type="match status" value="1"/>
</dbReference>